<evidence type="ECO:0000256" key="1">
    <source>
        <dbReference type="SAM" id="MobiDB-lite"/>
    </source>
</evidence>
<evidence type="ECO:0000313" key="2">
    <source>
        <dbReference type="EMBL" id="ONK74815.1"/>
    </source>
</evidence>
<accession>A0A5P1F911</accession>
<feature type="compositionally biased region" description="Polar residues" evidence="1">
    <location>
        <begin position="112"/>
        <end position="135"/>
    </location>
</feature>
<dbReference type="EMBL" id="CM007383">
    <property type="protein sequence ID" value="ONK74815.1"/>
    <property type="molecule type" value="Genomic_DNA"/>
</dbReference>
<reference evidence="3" key="1">
    <citation type="journal article" date="2017" name="Nat. Commun.">
        <title>The asparagus genome sheds light on the origin and evolution of a young Y chromosome.</title>
        <authorList>
            <person name="Harkess A."/>
            <person name="Zhou J."/>
            <person name="Xu C."/>
            <person name="Bowers J.E."/>
            <person name="Van der Hulst R."/>
            <person name="Ayyampalayam S."/>
            <person name="Mercati F."/>
            <person name="Riccardi P."/>
            <person name="McKain M.R."/>
            <person name="Kakrana A."/>
            <person name="Tang H."/>
            <person name="Ray J."/>
            <person name="Groenendijk J."/>
            <person name="Arikit S."/>
            <person name="Mathioni S.M."/>
            <person name="Nakano M."/>
            <person name="Shan H."/>
            <person name="Telgmann-Rauber A."/>
            <person name="Kanno A."/>
            <person name="Yue Z."/>
            <person name="Chen H."/>
            <person name="Li W."/>
            <person name="Chen Y."/>
            <person name="Xu X."/>
            <person name="Zhang Y."/>
            <person name="Luo S."/>
            <person name="Chen H."/>
            <person name="Gao J."/>
            <person name="Mao Z."/>
            <person name="Pires J.C."/>
            <person name="Luo M."/>
            <person name="Kudrna D."/>
            <person name="Wing R.A."/>
            <person name="Meyers B.C."/>
            <person name="Yi K."/>
            <person name="Kong H."/>
            <person name="Lavrijsen P."/>
            <person name="Sunseri F."/>
            <person name="Falavigna A."/>
            <person name="Ye Y."/>
            <person name="Leebens-Mack J.H."/>
            <person name="Chen G."/>
        </authorList>
    </citation>
    <scope>NUCLEOTIDE SEQUENCE [LARGE SCALE GENOMIC DNA]</scope>
    <source>
        <strain evidence="3">cv. DH0086</strain>
    </source>
</reference>
<evidence type="ECO:0000313" key="3">
    <source>
        <dbReference type="Proteomes" id="UP000243459"/>
    </source>
</evidence>
<keyword evidence="3" id="KW-1185">Reference proteome</keyword>
<dbReference type="Gramene" id="ONK74815">
    <property type="protein sequence ID" value="ONK74815"/>
    <property type="gene ID" value="A4U43_C03F10420"/>
</dbReference>
<dbReference type="AlphaFoldDB" id="A0A5P1F911"/>
<organism evidence="2 3">
    <name type="scientific">Asparagus officinalis</name>
    <name type="common">Garden asparagus</name>
    <dbReference type="NCBI Taxonomy" id="4686"/>
    <lineage>
        <taxon>Eukaryota</taxon>
        <taxon>Viridiplantae</taxon>
        <taxon>Streptophyta</taxon>
        <taxon>Embryophyta</taxon>
        <taxon>Tracheophyta</taxon>
        <taxon>Spermatophyta</taxon>
        <taxon>Magnoliopsida</taxon>
        <taxon>Liliopsida</taxon>
        <taxon>Asparagales</taxon>
        <taxon>Asparagaceae</taxon>
        <taxon>Asparagoideae</taxon>
        <taxon>Asparagus</taxon>
    </lineage>
</organism>
<gene>
    <name evidence="2" type="ORF">A4U43_C03F10420</name>
</gene>
<protein>
    <submittedName>
        <fullName evidence="2">Uncharacterized protein</fullName>
    </submittedName>
</protein>
<name>A0A5P1F911_ASPOF</name>
<sequence length="152" mass="17090">MSTSYPFTRTEAFGPQETSLSTRIRSEICDGKRLPSSEILAKVKGSEKKRDVMEDVGNLDDLWILYAVAPLAVAKLHPRLRSSWPSSKRPWSFQKMLPHYITRQKISDERSNPMTSPRSQPSSGQLTSQHTQQWNARGPRAPVAASFPAPLL</sequence>
<feature type="region of interest" description="Disordered" evidence="1">
    <location>
        <begin position="104"/>
        <end position="152"/>
    </location>
</feature>
<proteinExistence type="predicted"/>
<dbReference type="Proteomes" id="UP000243459">
    <property type="component" value="Chromosome 3"/>
</dbReference>